<organism evidence="3 4">
    <name type="scientific">Coptis chinensis</name>
    <dbReference type="NCBI Taxonomy" id="261450"/>
    <lineage>
        <taxon>Eukaryota</taxon>
        <taxon>Viridiplantae</taxon>
        <taxon>Streptophyta</taxon>
        <taxon>Embryophyta</taxon>
        <taxon>Tracheophyta</taxon>
        <taxon>Spermatophyta</taxon>
        <taxon>Magnoliopsida</taxon>
        <taxon>Ranunculales</taxon>
        <taxon>Ranunculaceae</taxon>
        <taxon>Coptidoideae</taxon>
        <taxon>Coptis</taxon>
    </lineage>
</organism>
<reference evidence="3 4" key="1">
    <citation type="submission" date="2020-10" db="EMBL/GenBank/DDBJ databases">
        <title>The Coptis chinensis genome and diversification of protoberbering-type alkaloids.</title>
        <authorList>
            <person name="Wang B."/>
            <person name="Shu S."/>
            <person name="Song C."/>
            <person name="Liu Y."/>
        </authorList>
    </citation>
    <scope>NUCLEOTIDE SEQUENCE [LARGE SCALE GENOMIC DNA]</scope>
    <source>
        <strain evidence="3">HL-2020</strain>
        <tissue evidence="3">Leaf</tissue>
    </source>
</reference>
<sequence length="377" mass="43138">MVAIRKVFGQEGDSNRKVMDMTVAICKDNFDFDDVSLEYLRESMDQAWRNHRHNLYKCHIKGKSWASVRAAPPPPFLNREQWYWFMEYTKSEKFQAASKRNKANRSKLRAPNTLGRRSMAATRHVIAVENKFKSDLEVGRAEMDATAPKYSKARMEMGDSAKDDRAWIDLSFPYQRFIDGVSSFVKFVQVRFPDTETTQCPCNMCKNQRIPVPYEEVKIDLFKHGFNPAYKIWYLHGESETFEHADNESRFHDHQEDVYMDDFDELLINSMAQDSGGNLDACVQDKPNTGTQGENRFREVPPTELGNMPEYLNPLYNDFDVALGVRQGVLLSGPPGTGKTLFARTLTKESGMPFVFASGVEFTGLDFGPFMNISLAS</sequence>
<protein>
    <recommendedName>
        <fullName evidence="5">Transposase-associated domain-containing protein</fullName>
    </recommendedName>
</protein>
<dbReference type="Pfam" id="PF03004">
    <property type="entry name" value="Transposase_24"/>
    <property type="match status" value="1"/>
</dbReference>
<keyword evidence="4" id="KW-1185">Reference proteome</keyword>
<dbReference type="Pfam" id="PF13963">
    <property type="entry name" value="Transpos_assoc"/>
    <property type="match status" value="1"/>
</dbReference>
<feature type="domain" description="ATPase AAA-type core" evidence="1">
    <location>
        <begin position="329"/>
        <end position="363"/>
    </location>
</feature>
<proteinExistence type="predicted"/>
<dbReference type="InterPro" id="IPR029480">
    <property type="entry name" value="Transpos_assoc"/>
</dbReference>
<dbReference type="InterPro" id="IPR004252">
    <property type="entry name" value="Probable_transposase_24"/>
</dbReference>
<name>A0A835HK52_9MAGN</name>
<dbReference type="Proteomes" id="UP000631114">
    <property type="component" value="Unassembled WGS sequence"/>
</dbReference>
<feature type="domain" description="Transposase-associated" evidence="2">
    <location>
        <begin position="165"/>
        <end position="238"/>
    </location>
</feature>
<dbReference type="Pfam" id="PF00004">
    <property type="entry name" value="AAA"/>
    <property type="match status" value="1"/>
</dbReference>
<evidence type="ECO:0000259" key="1">
    <source>
        <dbReference type="Pfam" id="PF00004"/>
    </source>
</evidence>
<dbReference type="AlphaFoldDB" id="A0A835HK52"/>
<evidence type="ECO:0000259" key="2">
    <source>
        <dbReference type="Pfam" id="PF13963"/>
    </source>
</evidence>
<dbReference type="Gene3D" id="3.40.50.300">
    <property type="entry name" value="P-loop containing nucleotide triphosphate hydrolases"/>
    <property type="match status" value="1"/>
</dbReference>
<dbReference type="InterPro" id="IPR003959">
    <property type="entry name" value="ATPase_AAA_core"/>
</dbReference>
<evidence type="ECO:0008006" key="5">
    <source>
        <dbReference type="Google" id="ProtNLM"/>
    </source>
</evidence>
<dbReference type="EMBL" id="JADFTS010000007">
    <property type="protein sequence ID" value="KAF9599568.1"/>
    <property type="molecule type" value="Genomic_DNA"/>
</dbReference>
<gene>
    <name evidence="3" type="ORF">IFM89_039384</name>
</gene>
<evidence type="ECO:0000313" key="3">
    <source>
        <dbReference type="EMBL" id="KAF9599568.1"/>
    </source>
</evidence>
<dbReference type="OrthoDB" id="1932595at2759"/>
<comment type="caution">
    <text evidence="3">The sequence shown here is derived from an EMBL/GenBank/DDBJ whole genome shotgun (WGS) entry which is preliminary data.</text>
</comment>
<dbReference type="InterPro" id="IPR027417">
    <property type="entry name" value="P-loop_NTPase"/>
</dbReference>
<accession>A0A835HK52</accession>
<dbReference type="GO" id="GO:0016887">
    <property type="term" value="F:ATP hydrolysis activity"/>
    <property type="evidence" value="ECO:0007669"/>
    <property type="project" value="InterPro"/>
</dbReference>
<evidence type="ECO:0000313" key="4">
    <source>
        <dbReference type="Proteomes" id="UP000631114"/>
    </source>
</evidence>
<dbReference type="SUPFAM" id="SSF52540">
    <property type="entry name" value="P-loop containing nucleoside triphosphate hydrolases"/>
    <property type="match status" value="1"/>
</dbReference>
<dbReference type="GO" id="GO:0005524">
    <property type="term" value="F:ATP binding"/>
    <property type="evidence" value="ECO:0007669"/>
    <property type="project" value="InterPro"/>
</dbReference>